<evidence type="ECO:0000256" key="7">
    <source>
        <dbReference type="ARBA" id="ARBA00041812"/>
    </source>
</evidence>
<dbReference type="EC" id="1.1.1.141" evidence="4"/>
<evidence type="ECO:0000256" key="18">
    <source>
        <dbReference type="ARBA" id="ARBA00048611"/>
    </source>
</evidence>
<evidence type="ECO:0000256" key="10">
    <source>
        <dbReference type="ARBA" id="ARBA00047325"/>
    </source>
</evidence>
<dbReference type="CDD" id="cd05323">
    <property type="entry name" value="ADH_SDR_c_like"/>
    <property type="match status" value="1"/>
</dbReference>
<comment type="catalytic activity">
    <reaction evidence="10">
        <text>prostaglandin E1 + NAD(+) = 15-oxoprostaglandin E1 + NADH + H(+)</text>
        <dbReference type="Rhea" id="RHEA:16477"/>
        <dbReference type="ChEBI" id="CHEBI:15378"/>
        <dbReference type="ChEBI" id="CHEBI:57397"/>
        <dbReference type="ChEBI" id="CHEBI:57401"/>
        <dbReference type="ChEBI" id="CHEBI:57540"/>
        <dbReference type="ChEBI" id="CHEBI:57945"/>
    </reaction>
    <physiologicalReaction direction="left-to-right" evidence="10">
        <dbReference type="Rhea" id="RHEA:16478"/>
    </physiologicalReaction>
</comment>
<evidence type="ECO:0000256" key="5">
    <source>
        <dbReference type="ARBA" id="ARBA00039060"/>
    </source>
</evidence>
<sequence length="264" mass="28944">MHVNGKVALVTGAAQGIGRAFAEALLLKGAKVALVDWNLEAGVQCKAALDEKFEPQKTLFIQCDVADQQQLRDTFRKVVDHFGRLDILVNNAGVNNEKNWEKTLQINLVSVISGTYLGLDYMSKQNGGEGGIIINMSSLAVSVIKMTEPSHFHGIKCLNRSMGQLAANLMNSGVRLNAICPGFVNTAILESIEKEENMGQYIEYKDHIKDMIKYYGILDPPLIANGLITLIEDDALNGAIMKITTSKGIHFQDYDATPFQAKSQ</sequence>
<accession>G7MSB9</accession>
<evidence type="ECO:0000256" key="1">
    <source>
        <dbReference type="ARBA" id="ARBA00006484"/>
    </source>
</evidence>
<dbReference type="EMBL" id="CM001257">
    <property type="protein sequence ID" value="EHH26313.1"/>
    <property type="molecule type" value="Genomic_DNA"/>
</dbReference>
<dbReference type="PANTHER" id="PTHR44229">
    <property type="entry name" value="15-HYDROXYPROSTAGLANDIN DEHYDROGENASE [NAD(+)]"/>
    <property type="match status" value="1"/>
</dbReference>
<evidence type="ECO:0000256" key="8">
    <source>
        <dbReference type="ARBA" id="ARBA00042026"/>
    </source>
</evidence>
<evidence type="ECO:0000256" key="9">
    <source>
        <dbReference type="ARBA" id="ARBA00045705"/>
    </source>
</evidence>
<keyword evidence="2" id="KW-0644">Prostaglandin metabolism</keyword>
<comment type="catalytic activity">
    <reaction evidence="13">
        <text>15-oxo-(5S,6R)-dihydroxy-(7E,9E,11Z)-eicosatrienoate + NADH + H(+) = (5S,6R,15S)-trihydroxy-(7E,9E,11Z)-eicosatrienoate + NAD(+)</text>
        <dbReference type="Rhea" id="RHEA:41596"/>
        <dbReference type="ChEBI" id="CHEBI:15378"/>
        <dbReference type="ChEBI" id="CHEBI:57540"/>
        <dbReference type="ChEBI" id="CHEBI:57945"/>
        <dbReference type="ChEBI" id="CHEBI:78325"/>
        <dbReference type="ChEBI" id="CHEBI:78329"/>
    </reaction>
    <physiologicalReaction direction="left-to-right" evidence="13">
        <dbReference type="Rhea" id="RHEA:41597"/>
    </physiologicalReaction>
</comment>
<keyword evidence="2" id="KW-0276">Fatty acid metabolism</keyword>
<proteinExistence type="inferred from homology"/>
<name>G7MSB9_MACMU</name>
<comment type="similarity">
    <text evidence="1 23">Belongs to the short-chain dehydrogenases/reductases (SDR) family.</text>
</comment>
<comment type="catalytic activity">
    <reaction evidence="19">
        <text>prostaglandin E2 + NAD(+) = 15-oxoprostaglandin E2 + NADH + H(+)</text>
        <dbReference type="Rhea" id="RHEA:11876"/>
        <dbReference type="ChEBI" id="CHEBI:15378"/>
        <dbReference type="ChEBI" id="CHEBI:57400"/>
        <dbReference type="ChEBI" id="CHEBI:57540"/>
        <dbReference type="ChEBI" id="CHEBI:57945"/>
        <dbReference type="ChEBI" id="CHEBI:606564"/>
        <dbReference type="EC" id="1.1.1.141"/>
    </reaction>
    <physiologicalReaction direction="left-to-right" evidence="19">
        <dbReference type="Rhea" id="RHEA:11877"/>
    </physiologicalReaction>
</comment>
<comment type="function">
    <text evidence="9">Catalyzes the NAD-dependent dehydrogenation (oxidation) of a broad array of hydroxylated polyunsaturated fatty acids (mainly eicosanoids and docosanoids, including prostaglandins, lipoxins and resolvins), yielding their corresponding keto (oxo) metabolites. Decreases the levels of the pro-proliferative prostaglandins such as prostaglandin E2 (whose activity is increased in cancer because of an increase in the expression of cyclooxygenase 2) and generates oxo-fatty acid products that can profoundly influence cell function by abrogating pro-inflammatory cytokine expression. Converts resolvins E1, D1 and D2 to their oxo products, which represents a mode of resolvin inactivation. Resolvin E1 plays important roles during the resolution phase of acute inflammation, while resolvins D1 and D2 have a unique role in obesity-induced adipose inflammation.</text>
</comment>
<dbReference type="GO" id="GO:0006693">
    <property type="term" value="P:prostaglandin metabolic process"/>
    <property type="evidence" value="ECO:0007669"/>
    <property type="project" value="UniProtKB-KW"/>
</dbReference>
<organism evidence="24">
    <name type="scientific">Macaca mulatta</name>
    <name type="common">Rhesus macaque</name>
    <dbReference type="NCBI Taxonomy" id="9544"/>
    <lineage>
        <taxon>Eukaryota</taxon>
        <taxon>Metazoa</taxon>
        <taxon>Chordata</taxon>
        <taxon>Craniata</taxon>
        <taxon>Vertebrata</taxon>
        <taxon>Euteleostomi</taxon>
        <taxon>Mammalia</taxon>
        <taxon>Eutheria</taxon>
        <taxon>Euarchontoglires</taxon>
        <taxon>Primates</taxon>
        <taxon>Haplorrhini</taxon>
        <taxon>Catarrhini</taxon>
        <taxon>Cercopithecidae</taxon>
        <taxon>Cercopithecinae</taxon>
        <taxon>Macaca</taxon>
    </lineage>
</organism>
<evidence type="ECO:0000256" key="14">
    <source>
        <dbReference type="ARBA" id="ARBA00048144"/>
    </source>
</evidence>
<evidence type="ECO:0000313" key="24">
    <source>
        <dbReference type="EMBL" id="EHH26313.1"/>
    </source>
</evidence>
<evidence type="ECO:0000256" key="21">
    <source>
        <dbReference type="ARBA" id="ARBA00049151"/>
    </source>
</evidence>
<comment type="catalytic activity">
    <reaction evidence="22">
        <text>resolvin E1 + NAD(+) = 18-oxo-resolvin E1 + NADH + H(+)</text>
        <dbReference type="Rhea" id="RHEA:49244"/>
        <dbReference type="ChEBI" id="CHEBI:15378"/>
        <dbReference type="ChEBI" id="CHEBI:57540"/>
        <dbReference type="ChEBI" id="CHEBI:57945"/>
        <dbReference type="ChEBI" id="CHEBI:91000"/>
        <dbReference type="ChEBI" id="CHEBI:91001"/>
    </reaction>
    <physiologicalReaction direction="left-to-right" evidence="22">
        <dbReference type="Rhea" id="RHEA:49245"/>
    </physiologicalReaction>
</comment>
<comment type="catalytic activity">
    <reaction evidence="11">
        <text>resolvin D1 + NAD(+) = 8-oxoresolvin D1 + NADH + H(+)</text>
        <dbReference type="Rhea" id="RHEA:50124"/>
        <dbReference type="ChEBI" id="CHEBI:15378"/>
        <dbReference type="ChEBI" id="CHEBI:57540"/>
        <dbReference type="ChEBI" id="CHEBI:57945"/>
        <dbReference type="ChEBI" id="CHEBI:132079"/>
        <dbReference type="ChEBI" id="CHEBI:132080"/>
    </reaction>
    <physiologicalReaction direction="left-to-right" evidence="11">
        <dbReference type="Rhea" id="RHEA:50125"/>
    </physiologicalReaction>
</comment>
<dbReference type="FunFam" id="3.40.50.720:FF:000149">
    <property type="entry name" value="15-hydroxyprostaglandin dehydrogenase [NAD(+)]"/>
    <property type="match status" value="1"/>
</dbReference>
<comment type="catalytic activity">
    <reaction evidence="12">
        <text>14-hydroxy-(4Z,7Z,10Z,12E,16Z,19Z)-docosahexaenoate + NAD(+) = 14-oxo-(4Z,7Z,10Z,12E,16Z,19Z)-docosahexaenoate + NADH + H(+)</text>
        <dbReference type="Rhea" id="RHEA:48952"/>
        <dbReference type="ChEBI" id="CHEBI:15378"/>
        <dbReference type="ChEBI" id="CHEBI:57540"/>
        <dbReference type="ChEBI" id="CHEBI:57945"/>
        <dbReference type="ChEBI" id="CHEBI:90866"/>
        <dbReference type="ChEBI" id="CHEBI:90867"/>
    </reaction>
    <physiologicalReaction direction="left-to-right" evidence="12">
        <dbReference type="Rhea" id="RHEA:48953"/>
    </physiologicalReaction>
</comment>
<comment type="catalytic activity">
    <reaction evidence="14">
        <text>(11R)-hydroxy-(5Z,8Z,12E,14Z)-eicosatetraenoate + NAD(+) = 11-oxo-(5Z,8Z,12E,14Z)-eicosatetraenoate + NADH + H(+)</text>
        <dbReference type="Rhea" id="RHEA:48640"/>
        <dbReference type="ChEBI" id="CHEBI:15378"/>
        <dbReference type="ChEBI" id="CHEBI:57540"/>
        <dbReference type="ChEBI" id="CHEBI:57945"/>
        <dbReference type="ChEBI" id="CHEBI:78836"/>
        <dbReference type="ChEBI" id="CHEBI:90697"/>
    </reaction>
    <physiologicalReaction direction="left-to-right" evidence="14">
        <dbReference type="Rhea" id="RHEA:48641"/>
    </physiologicalReaction>
</comment>
<dbReference type="SUPFAM" id="SSF51735">
    <property type="entry name" value="NAD(P)-binding Rossmann-fold domains"/>
    <property type="match status" value="1"/>
</dbReference>
<keyword evidence="3" id="KW-0560">Oxidoreductase</keyword>
<evidence type="ECO:0000256" key="11">
    <source>
        <dbReference type="ARBA" id="ARBA00047672"/>
    </source>
</evidence>
<comment type="catalytic activity">
    <reaction evidence="17">
        <text>lipoxin A4 + NAD(+) = 15-oxo-(5S,6R)-dihydroxy-(7E,9E,11Z,13E)-eicosatetraenoate + NADH + H(+)</text>
        <dbReference type="Rhea" id="RHEA:41572"/>
        <dbReference type="ChEBI" id="CHEBI:15378"/>
        <dbReference type="ChEBI" id="CHEBI:57540"/>
        <dbReference type="ChEBI" id="CHEBI:57945"/>
        <dbReference type="ChEBI" id="CHEBI:67026"/>
        <dbReference type="ChEBI" id="CHEBI:78311"/>
    </reaction>
    <physiologicalReaction direction="left-to-right" evidence="17">
        <dbReference type="Rhea" id="RHEA:41573"/>
    </physiologicalReaction>
</comment>
<dbReference type="PRINTS" id="PR00081">
    <property type="entry name" value="GDHRDH"/>
</dbReference>
<dbReference type="InterPro" id="IPR036291">
    <property type="entry name" value="NAD(P)-bd_dom_sf"/>
</dbReference>
<evidence type="ECO:0000256" key="4">
    <source>
        <dbReference type="ARBA" id="ARBA00038968"/>
    </source>
</evidence>
<dbReference type="AlphaFoldDB" id="G7MSB9"/>
<evidence type="ECO:0000256" key="2">
    <source>
        <dbReference type="ARBA" id="ARBA00022501"/>
    </source>
</evidence>
<protein>
    <recommendedName>
        <fullName evidence="6">15-hydroxyprostaglandin dehydrogenase [NAD(+)]</fullName>
        <ecNumber evidence="4">1.1.1.141</ecNumber>
        <ecNumber evidence="5">1.1.1.232</ecNumber>
    </recommendedName>
    <alternativeName>
        <fullName evidence="8">Eicosanoid/docosanoid dehydrogenase [NAD(+)]</fullName>
    </alternativeName>
    <alternativeName>
        <fullName evidence="7">Prostaglandin dehydrogenase 1</fullName>
    </alternativeName>
</protein>
<dbReference type="GO" id="GO:0016404">
    <property type="term" value="F:15-hydroxyprostaglandin dehydrogenase (NAD+) activity"/>
    <property type="evidence" value="ECO:0007669"/>
    <property type="project" value="UniProtKB-EC"/>
</dbReference>
<reference evidence="24" key="1">
    <citation type="journal article" date="2011" name="Nat. Biotechnol.">
        <title>Genome sequencing and comparison of two nonhuman primate animal models, the cynomolgus and Chinese rhesus macaques.</title>
        <authorList>
            <person name="Yan G."/>
            <person name="Zhang G."/>
            <person name="Fang X."/>
            <person name="Zhang Y."/>
            <person name="Li C."/>
            <person name="Ling F."/>
            <person name="Cooper D.N."/>
            <person name="Li Q."/>
            <person name="Li Y."/>
            <person name="van Gool A.J."/>
            <person name="Du H."/>
            <person name="Chen J."/>
            <person name="Chen R."/>
            <person name="Zhang P."/>
            <person name="Huang Z."/>
            <person name="Thompson J.R."/>
            <person name="Meng Y."/>
            <person name="Bai Y."/>
            <person name="Wang J."/>
            <person name="Zhuo M."/>
            <person name="Wang T."/>
            <person name="Huang Y."/>
            <person name="Wei L."/>
            <person name="Li J."/>
            <person name="Wang Z."/>
            <person name="Hu H."/>
            <person name="Yang P."/>
            <person name="Le L."/>
            <person name="Stenson P.D."/>
            <person name="Li B."/>
            <person name="Liu X."/>
            <person name="Ball E.V."/>
            <person name="An N."/>
            <person name="Huang Q."/>
            <person name="Zhang Y."/>
            <person name="Fan W."/>
            <person name="Zhang X."/>
            <person name="Li Y."/>
            <person name="Wang W."/>
            <person name="Katze M.G."/>
            <person name="Su B."/>
            <person name="Nielsen R."/>
            <person name="Yang H."/>
            <person name="Wang J."/>
            <person name="Wang X."/>
            <person name="Wang J."/>
        </authorList>
    </citation>
    <scope>NUCLEOTIDE SEQUENCE [LARGE SCALE GENOMIC DNA]</scope>
    <source>
        <strain evidence="24">CR-5</strain>
    </source>
</reference>
<evidence type="ECO:0000256" key="12">
    <source>
        <dbReference type="ARBA" id="ARBA00048008"/>
    </source>
</evidence>
<comment type="catalytic activity">
    <reaction evidence="16">
        <text>resolvin D2 + NAD(+) = 7-oxoresolvin D2 + NADH + H(+)</text>
        <dbReference type="Rhea" id="RHEA:53584"/>
        <dbReference type="ChEBI" id="CHEBI:15378"/>
        <dbReference type="ChEBI" id="CHEBI:57540"/>
        <dbReference type="ChEBI" id="CHEBI:57945"/>
        <dbReference type="ChEBI" id="CHEBI:133367"/>
        <dbReference type="ChEBI" id="CHEBI:137497"/>
    </reaction>
    <physiologicalReaction direction="left-to-right" evidence="16">
        <dbReference type="Rhea" id="RHEA:53585"/>
    </physiologicalReaction>
</comment>
<dbReference type="Pfam" id="PF00106">
    <property type="entry name" value="adh_short"/>
    <property type="match status" value="1"/>
</dbReference>
<dbReference type="PRINTS" id="PR00080">
    <property type="entry name" value="SDRFAMILY"/>
</dbReference>
<evidence type="ECO:0000256" key="13">
    <source>
        <dbReference type="ARBA" id="ARBA00048140"/>
    </source>
</evidence>
<dbReference type="InterPro" id="IPR002347">
    <property type="entry name" value="SDR_fam"/>
</dbReference>
<evidence type="ECO:0000256" key="3">
    <source>
        <dbReference type="ARBA" id="ARBA00023002"/>
    </source>
</evidence>
<dbReference type="EC" id="1.1.1.232" evidence="5"/>
<dbReference type="Gene3D" id="3.40.50.720">
    <property type="entry name" value="NAD(P)-binding Rossmann-like Domain"/>
    <property type="match status" value="1"/>
</dbReference>
<gene>
    <name evidence="24" type="ORF">EGK_16246</name>
</gene>
<dbReference type="Proteomes" id="UP000013456">
    <property type="component" value="Chromosome 5"/>
</dbReference>
<dbReference type="GO" id="GO:0047034">
    <property type="term" value="F:15-hydroxyicosatetraenoate dehydrogenase activity"/>
    <property type="evidence" value="ECO:0007669"/>
    <property type="project" value="UniProtKB-EC"/>
</dbReference>
<evidence type="ECO:0000256" key="17">
    <source>
        <dbReference type="ARBA" id="ARBA00048535"/>
    </source>
</evidence>
<comment type="catalytic activity">
    <reaction evidence="21">
        <text>(15S)-hydroxy-(5Z,8Z,11Z,13E)-eicosatetraenoate + NAD(+) = 15-oxo-(5Z,8Z,11Z,13E)-eicosatetraenoate + NADH + H(+)</text>
        <dbReference type="Rhea" id="RHEA:23260"/>
        <dbReference type="ChEBI" id="CHEBI:15378"/>
        <dbReference type="ChEBI" id="CHEBI:57409"/>
        <dbReference type="ChEBI" id="CHEBI:57410"/>
        <dbReference type="ChEBI" id="CHEBI:57540"/>
        <dbReference type="ChEBI" id="CHEBI:57945"/>
        <dbReference type="EC" id="1.1.1.232"/>
    </reaction>
    <physiologicalReaction direction="left-to-right" evidence="21">
        <dbReference type="Rhea" id="RHEA:23261"/>
    </physiologicalReaction>
</comment>
<evidence type="ECO:0000256" key="19">
    <source>
        <dbReference type="ARBA" id="ARBA00048739"/>
    </source>
</evidence>
<evidence type="ECO:0000256" key="16">
    <source>
        <dbReference type="ARBA" id="ARBA00048393"/>
    </source>
</evidence>
<comment type="catalytic activity">
    <reaction evidence="20">
        <text>resolvin D2 + NAD(+) = 16-oxoresolvin D2 + NADH + H(+)</text>
        <dbReference type="Rhea" id="RHEA:53588"/>
        <dbReference type="ChEBI" id="CHEBI:15378"/>
        <dbReference type="ChEBI" id="CHEBI:57540"/>
        <dbReference type="ChEBI" id="CHEBI:57945"/>
        <dbReference type="ChEBI" id="CHEBI:133367"/>
        <dbReference type="ChEBI" id="CHEBI:137498"/>
    </reaction>
    <physiologicalReaction direction="left-to-right" evidence="20">
        <dbReference type="Rhea" id="RHEA:53589"/>
    </physiologicalReaction>
</comment>
<keyword evidence="2" id="KW-0443">Lipid metabolism</keyword>
<evidence type="ECO:0000256" key="23">
    <source>
        <dbReference type="RuleBase" id="RU000363"/>
    </source>
</evidence>
<evidence type="ECO:0000256" key="22">
    <source>
        <dbReference type="ARBA" id="ARBA00049188"/>
    </source>
</evidence>
<comment type="catalytic activity">
    <reaction evidence="18">
        <text>prostaglandin A1 + NAD(+) = 15-oxo-prostaglandin A1 + NADH + H(+)</text>
        <dbReference type="Rhea" id="RHEA:41263"/>
        <dbReference type="ChEBI" id="CHEBI:15378"/>
        <dbReference type="ChEBI" id="CHEBI:57398"/>
        <dbReference type="ChEBI" id="CHEBI:57540"/>
        <dbReference type="ChEBI" id="CHEBI:57945"/>
        <dbReference type="ChEBI" id="CHEBI:85072"/>
    </reaction>
    <physiologicalReaction direction="left-to-right" evidence="18">
        <dbReference type="Rhea" id="RHEA:41264"/>
    </physiologicalReaction>
</comment>
<evidence type="ECO:0000256" key="20">
    <source>
        <dbReference type="ARBA" id="ARBA00048921"/>
    </source>
</evidence>
<dbReference type="PANTHER" id="PTHR44229:SF4">
    <property type="entry name" value="15-HYDROXYPROSTAGLANDIN DEHYDROGENASE [NAD(+)]"/>
    <property type="match status" value="1"/>
</dbReference>
<comment type="catalytic activity">
    <reaction evidence="15">
        <text>resolvin D1 + NAD(+) = 17-oxoresolvin D1 + NADH + H(+)</text>
        <dbReference type="Rhea" id="RHEA:50128"/>
        <dbReference type="ChEBI" id="CHEBI:15378"/>
        <dbReference type="ChEBI" id="CHEBI:57540"/>
        <dbReference type="ChEBI" id="CHEBI:57945"/>
        <dbReference type="ChEBI" id="CHEBI:132079"/>
        <dbReference type="ChEBI" id="CHEBI:132081"/>
    </reaction>
    <physiologicalReaction direction="left-to-right" evidence="15">
        <dbReference type="Rhea" id="RHEA:50129"/>
    </physiologicalReaction>
</comment>
<evidence type="ECO:0000256" key="6">
    <source>
        <dbReference type="ARBA" id="ARBA00040276"/>
    </source>
</evidence>
<evidence type="ECO:0000256" key="15">
    <source>
        <dbReference type="ARBA" id="ARBA00048170"/>
    </source>
</evidence>